<comment type="caution">
    <text evidence="1">The sequence shown here is derived from an EMBL/GenBank/DDBJ whole genome shotgun (WGS) entry which is preliminary data.</text>
</comment>
<sequence length="122" mass="13688">MPATAPTRATTFETAEDYERWLSAHHDTAGEIWLKIAKKNAPIPTLTITEALEVALCYGWIDSHRRALDADHYLQRYSPRTPRSPWSVINRGKAERLTAAGRMREPGFAAIESAKADGRWPG</sequence>
<evidence type="ECO:0000313" key="1">
    <source>
        <dbReference type="EMBL" id="MFI2233214.1"/>
    </source>
</evidence>
<name>A0ABW7W341_9NOCA</name>
<organism evidence="1 2">
    <name type="scientific">Nocardia testacea</name>
    <dbReference type="NCBI Taxonomy" id="248551"/>
    <lineage>
        <taxon>Bacteria</taxon>
        <taxon>Bacillati</taxon>
        <taxon>Actinomycetota</taxon>
        <taxon>Actinomycetes</taxon>
        <taxon>Mycobacteriales</taxon>
        <taxon>Nocardiaceae</taxon>
        <taxon>Nocardia</taxon>
    </lineage>
</organism>
<protein>
    <submittedName>
        <fullName evidence="1">YdeI family protein</fullName>
    </submittedName>
</protein>
<proteinExistence type="predicted"/>
<keyword evidence="2" id="KW-1185">Reference proteome</keyword>
<reference evidence="1 2" key="1">
    <citation type="submission" date="2024-10" db="EMBL/GenBank/DDBJ databases">
        <title>The Natural Products Discovery Center: Release of the First 8490 Sequenced Strains for Exploring Actinobacteria Biosynthetic Diversity.</title>
        <authorList>
            <person name="Kalkreuter E."/>
            <person name="Kautsar S.A."/>
            <person name="Yang D."/>
            <person name="Bader C.D."/>
            <person name="Teijaro C.N."/>
            <person name="Fluegel L."/>
            <person name="Davis C.M."/>
            <person name="Simpson J.R."/>
            <person name="Lauterbach L."/>
            <person name="Steele A.D."/>
            <person name="Gui C."/>
            <person name="Meng S."/>
            <person name="Li G."/>
            <person name="Viehrig K."/>
            <person name="Ye F."/>
            <person name="Su P."/>
            <person name="Kiefer A.F."/>
            <person name="Nichols A."/>
            <person name="Cepeda A.J."/>
            <person name="Yan W."/>
            <person name="Fan B."/>
            <person name="Jiang Y."/>
            <person name="Adhikari A."/>
            <person name="Zheng C.-J."/>
            <person name="Schuster L."/>
            <person name="Cowan T.M."/>
            <person name="Smanski M.J."/>
            <person name="Chevrette M.G."/>
            <person name="De Carvalho L.P.S."/>
            <person name="Shen B."/>
        </authorList>
    </citation>
    <scope>NUCLEOTIDE SEQUENCE [LARGE SCALE GENOMIC DNA]</scope>
    <source>
        <strain evidence="1 2">NPDC019377</strain>
    </source>
</reference>
<gene>
    <name evidence="1" type="ORF">ACH49Z_25525</name>
</gene>
<dbReference type="Proteomes" id="UP001611494">
    <property type="component" value="Unassembled WGS sequence"/>
</dbReference>
<evidence type="ECO:0000313" key="2">
    <source>
        <dbReference type="Proteomes" id="UP001611494"/>
    </source>
</evidence>
<dbReference type="EMBL" id="JBIRYL010000012">
    <property type="protein sequence ID" value="MFI2233214.1"/>
    <property type="molecule type" value="Genomic_DNA"/>
</dbReference>
<dbReference type="RefSeq" id="WP_397065278.1">
    <property type="nucleotide sequence ID" value="NZ_JBIRYL010000012.1"/>
</dbReference>
<accession>A0ABW7W341</accession>